<dbReference type="CDD" id="cd00038">
    <property type="entry name" value="CAP_ED"/>
    <property type="match status" value="1"/>
</dbReference>
<accession>A0A7F5R6Z9</accession>
<dbReference type="Pfam" id="PF00027">
    <property type="entry name" value="cNMP_binding"/>
    <property type="match status" value="1"/>
</dbReference>
<dbReference type="AlphaFoldDB" id="A0A7F5R6Z9"/>
<dbReference type="RefSeq" id="XP_025831737.1">
    <property type="nucleotide sequence ID" value="XM_025975952.1"/>
</dbReference>
<dbReference type="GeneID" id="108742077"/>
<sequence>MEKEKKRRKESLTENEKLNRMLVYKRMFRAEVRKVIANRYWLEEMDERKILGDNVKQNFLLITKKKIRTDLKLEEKALLRKPTNLRTTEEMNKIFSVIGSLKCFTKYDDQVQLQLAGRMLFEYYGNDRCIVRQNHEGLKMFVISSGRVVISQQAIDPATGDMVSFEIGIMEKGEMFGEYSLLHGNKRLATITTIGDCEFLTLNKTDFNEVLKKFLIDEWDQIEQAMNQFIYFNGWNAATKRECCILSKLKTYEAGETLAGDTLGSTEYTFFLLKGTCQLVEHLLVTSVNRKGVKYFRQWKPSEDDNSEEWLDKMRVRSTLGRLGQIEPLIDLHNKMSSAQVLPPSSSETELQSTVQKQESHEYIQDNLEEFFNYTINEVEQMRTKRTTPPSLQTKIPSNVEVYYMQLCIFKELSCFAIGEQLKNRRIIALTPVNVLEIPRYFLFDKNVGNIWSKIQHFLNIRIPSTDQVFKEFVNLRKWERHCKEMKKPIIKYRTCCYSNSFSNLPYYVRIRDHVQYNTKKGEIYNLK</sequence>
<dbReference type="InterPro" id="IPR000595">
    <property type="entry name" value="cNMP-bd_dom"/>
</dbReference>
<reference evidence="3" key="1">
    <citation type="submission" date="2025-08" db="UniProtKB">
        <authorList>
            <consortium name="RefSeq"/>
        </authorList>
    </citation>
    <scope>IDENTIFICATION</scope>
    <source>
        <tissue evidence="3">Entire body</tissue>
    </source>
</reference>
<evidence type="ECO:0000313" key="3">
    <source>
        <dbReference type="RefSeq" id="XP_025831737.1"/>
    </source>
</evidence>
<evidence type="ECO:0000313" key="2">
    <source>
        <dbReference type="Proteomes" id="UP000192223"/>
    </source>
</evidence>
<dbReference type="Gene3D" id="2.60.120.10">
    <property type="entry name" value="Jelly Rolls"/>
    <property type="match status" value="1"/>
</dbReference>
<dbReference type="Proteomes" id="UP000192223">
    <property type="component" value="Unplaced"/>
</dbReference>
<protein>
    <submittedName>
        <fullName evidence="3">Uncharacterized protein LOC108742077</fullName>
    </submittedName>
</protein>
<name>A0A7F5R6Z9_AGRPL</name>
<dbReference type="PANTHER" id="PTHR23011:SF41">
    <property type="entry name" value="CYCLIC NUCLEOTIDE-BINDING DOMAIN-CONTAINING PROTEIN"/>
    <property type="match status" value="1"/>
</dbReference>
<proteinExistence type="predicted"/>
<feature type="domain" description="Cyclic nucleotide-binding" evidence="1">
    <location>
        <begin position="103"/>
        <end position="211"/>
    </location>
</feature>
<dbReference type="InterPro" id="IPR018490">
    <property type="entry name" value="cNMP-bd_dom_sf"/>
</dbReference>
<gene>
    <name evidence="3" type="primary">LOC108742077</name>
</gene>
<dbReference type="SUPFAM" id="SSF51206">
    <property type="entry name" value="cAMP-binding domain-like"/>
    <property type="match status" value="2"/>
</dbReference>
<dbReference type="KEGG" id="apln:108742077"/>
<dbReference type="PROSITE" id="PS50042">
    <property type="entry name" value="CNMP_BINDING_3"/>
    <property type="match status" value="1"/>
</dbReference>
<keyword evidence="2" id="KW-1185">Reference proteome</keyword>
<organism evidence="2 3">
    <name type="scientific">Agrilus planipennis</name>
    <name type="common">Emerald ash borer</name>
    <name type="synonym">Agrilus marcopoli</name>
    <dbReference type="NCBI Taxonomy" id="224129"/>
    <lineage>
        <taxon>Eukaryota</taxon>
        <taxon>Metazoa</taxon>
        <taxon>Ecdysozoa</taxon>
        <taxon>Arthropoda</taxon>
        <taxon>Hexapoda</taxon>
        <taxon>Insecta</taxon>
        <taxon>Pterygota</taxon>
        <taxon>Neoptera</taxon>
        <taxon>Endopterygota</taxon>
        <taxon>Coleoptera</taxon>
        <taxon>Polyphaga</taxon>
        <taxon>Elateriformia</taxon>
        <taxon>Buprestoidea</taxon>
        <taxon>Buprestidae</taxon>
        <taxon>Agrilinae</taxon>
        <taxon>Agrilus</taxon>
    </lineage>
</organism>
<evidence type="ECO:0000259" key="1">
    <source>
        <dbReference type="PROSITE" id="PS50042"/>
    </source>
</evidence>
<dbReference type="SMART" id="SM00100">
    <property type="entry name" value="cNMP"/>
    <property type="match status" value="1"/>
</dbReference>
<dbReference type="InterPro" id="IPR014710">
    <property type="entry name" value="RmlC-like_jellyroll"/>
</dbReference>
<dbReference type="OrthoDB" id="166212at2759"/>
<dbReference type="InParanoid" id="A0A7F5R6Z9"/>
<dbReference type="PANTHER" id="PTHR23011">
    <property type="entry name" value="CYCLIC NUCLEOTIDE-BINDING DOMAIN CONTAINING PROTEIN"/>
    <property type="match status" value="1"/>
</dbReference>